<evidence type="ECO:0000313" key="7">
    <source>
        <dbReference type="Proteomes" id="UP000275408"/>
    </source>
</evidence>
<dbReference type="PANTHER" id="PTHR42535">
    <property type="entry name" value="OOKINETE PROTEIN, PUTATIVE-RELATED"/>
    <property type="match status" value="1"/>
</dbReference>
<dbReference type="SUPFAM" id="SSF49899">
    <property type="entry name" value="Concanavalin A-like lectins/glucanases"/>
    <property type="match status" value="4"/>
</dbReference>
<feature type="chain" id="PRO_5018211623" description="LamG-like jellyroll fold domain-containing protein" evidence="4">
    <location>
        <begin position="20"/>
        <end position="812"/>
    </location>
</feature>
<dbReference type="EMBL" id="RCHS01000482">
    <property type="protein sequence ID" value="RMX58578.1"/>
    <property type="molecule type" value="Genomic_DNA"/>
</dbReference>
<comment type="caution">
    <text evidence="6">The sequence shown here is derived from an EMBL/GenBank/DDBJ whole genome shotgun (WGS) entry which is preliminary data.</text>
</comment>
<keyword evidence="7" id="KW-1185">Reference proteome</keyword>
<feature type="region of interest" description="Disordered" evidence="3">
    <location>
        <begin position="270"/>
        <end position="295"/>
    </location>
</feature>
<sequence>MHLRGVCLLLLAGVIVTWAGLTQDYNQVYYLGFDRYNGERLYDDSSHNNNATLMNVQLDKEAGSCGKCAKICCGGQIIIDGSKFVGIPYIEVTIAMMVQLKETSGTIDLFETIGGPPRSNHEEPQYDLQVENARVRWFHRNENGSTVFSIITDGPVLSNGKWYHLAAMYDGLRGIAKIYIDGKLSKQETADPGVFLSRDWSKYAGIGLYGGKGRLEGYVDEFYIYNRTLAEPELKTLIKKCQGPQSTMVLHLSFDRKTGDTFLDESGLMNHAKVGGPPLQPGQPKPAPPPPAKGSCGNGVQLNAGQADVKLDGKTFRNKPIDSVTIAMWLNATSVKGKHYLFDTIGGHSAHKHDQYLLMMENGAIGWSHNDQNDKQLFKVVTDPIVTEKQWMHIAVTYNEQSGQAKVFINGNLNKQGPASGRLSEDWDSYAAFGKHEGTVTDVDTLDEIYMYNRELTPFEVKTLYDNCNFGLAKTPSTGQVFYFGFDRVSGSDVFDDSGSLNDGKLTSLATVTKTSGTCGNGLQLRGGNILIDGQRIQRKPLFSVTVALWLKLNTNRGQQSVFSTCNPDNPWNTHQQYSLTIKDGRVRWFHRNEKSQTVFSAETNSPLVPAGTWTHISCTYTATGGKSEIYVNGVLKKQELTGSGILSQVTSLLECTRKSSVKKIFKKLLTPQWMKEHEIFNTIGSHSDHKHDQYHFAVQDGKVIWYHHQENDKEVFNVVTLPSIPARNWTHVAVTYDSTAMLAKVYVNGVMVKQKSASGDLSQDWGHFAGIGRHFYTGSYLTGLVDEFIIYNYALSDVEMKYLAQGRCSKK</sequence>
<dbReference type="AlphaFoldDB" id="A0A3M6UZ44"/>
<name>A0A3M6UZ44_POCDA</name>
<feature type="signal peptide" evidence="4">
    <location>
        <begin position="1"/>
        <end position="19"/>
    </location>
</feature>
<organism evidence="6 7">
    <name type="scientific">Pocillopora damicornis</name>
    <name type="common">Cauliflower coral</name>
    <name type="synonym">Millepora damicornis</name>
    <dbReference type="NCBI Taxonomy" id="46731"/>
    <lineage>
        <taxon>Eukaryota</taxon>
        <taxon>Metazoa</taxon>
        <taxon>Cnidaria</taxon>
        <taxon>Anthozoa</taxon>
        <taxon>Hexacorallia</taxon>
        <taxon>Scleractinia</taxon>
        <taxon>Astrocoeniina</taxon>
        <taxon>Pocilloporidae</taxon>
        <taxon>Pocillopora</taxon>
    </lineage>
</organism>
<dbReference type="Pfam" id="PF13385">
    <property type="entry name" value="Laminin_G_3"/>
    <property type="match status" value="4"/>
</dbReference>
<reference evidence="6 7" key="1">
    <citation type="journal article" date="2018" name="Sci. Rep.">
        <title>Comparative analysis of the Pocillopora damicornis genome highlights role of immune system in coral evolution.</title>
        <authorList>
            <person name="Cunning R."/>
            <person name="Bay R.A."/>
            <person name="Gillette P."/>
            <person name="Baker A.C."/>
            <person name="Traylor-Knowles N."/>
        </authorList>
    </citation>
    <scope>NUCLEOTIDE SEQUENCE [LARGE SCALE GENOMIC DNA]</scope>
    <source>
        <strain evidence="6">RSMAS</strain>
        <tissue evidence="6">Whole animal</tissue>
    </source>
</reference>
<dbReference type="InterPro" id="IPR006558">
    <property type="entry name" value="LamG-like"/>
</dbReference>
<dbReference type="SMART" id="SM00560">
    <property type="entry name" value="LamGL"/>
    <property type="match status" value="1"/>
</dbReference>
<feature type="domain" description="LamG-like jellyroll fold" evidence="5">
    <location>
        <begin position="90"/>
        <end position="232"/>
    </location>
</feature>
<keyword evidence="1 4" id="KW-0732">Signal</keyword>
<evidence type="ECO:0000259" key="5">
    <source>
        <dbReference type="SMART" id="SM00560"/>
    </source>
</evidence>
<evidence type="ECO:0000256" key="4">
    <source>
        <dbReference type="SAM" id="SignalP"/>
    </source>
</evidence>
<gene>
    <name evidence="6" type="ORF">pdam_00006422</name>
</gene>
<dbReference type="Proteomes" id="UP000275408">
    <property type="component" value="Unassembled WGS sequence"/>
</dbReference>
<keyword evidence="2" id="KW-1015">Disulfide bond</keyword>
<proteinExistence type="predicted"/>
<protein>
    <recommendedName>
        <fullName evidence="5">LamG-like jellyroll fold domain-containing protein</fullName>
    </recommendedName>
</protein>
<dbReference type="OrthoDB" id="6017464at2759"/>
<evidence type="ECO:0000256" key="1">
    <source>
        <dbReference type="ARBA" id="ARBA00022729"/>
    </source>
</evidence>
<evidence type="ECO:0000256" key="2">
    <source>
        <dbReference type="ARBA" id="ARBA00023157"/>
    </source>
</evidence>
<accession>A0A3M6UZ44</accession>
<feature type="compositionally biased region" description="Pro residues" evidence="3">
    <location>
        <begin position="278"/>
        <end position="292"/>
    </location>
</feature>
<dbReference type="Gene3D" id="2.60.120.200">
    <property type="match status" value="4"/>
</dbReference>
<evidence type="ECO:0000313" key="6">
    <source>
        <dbReference type="EMBL" id="RMX58578.1"/>
    </source>
</evidence>
<dbReference type="InterPro" id="IPR013320">
    <property type="entry name" value="ConA-like_dom_sf"/>
</dbReference>
<dbReference type="PANTHER" id="PTHR42535:SF2">
    <property type="entry name" value="CHROMOSOME UNDETERMINED SCAFFOLD_146, WHOLE GENOME SHOTGUN SEQUENCE"/>
    <property type="match status" value="1"/>
</dbReference>
<evidence type="ECO:0000256" key="3">
    <source>
        <dbReference type="SAM" id="MobiDB-lite"/>
    </source>
</evidence>